<keyword evidence="3 5" id="KW-0805">Transcription regulation</keyword>
<comment type="catalytic activity">
    <reaction evidence="5">
        <text>UMP + diphosphate = 5-phospho-alpha-D-ribose 1-diphosphate + uracil</text>
        <dbReference type="Rhea" id="RHEA:13017"/>
        <dbReference type="ChEBI" id="CHEBI:17568"/>
        <dbReference type="ChEBI" id="CHEBI:33019"/>
        <dbReference type="ChEBI" id="CHEBI:57865"/>
        <dbReference type="ChEBI" id="CHEBI:58017"/>
        <dbReference type="EC" id="2.4.2.9"/>
    </reaction>
</comment>
<feature type="short sequence motif" description="PRPP-binding" evidence="5">
    <location>
        <begin position="101"/>
        <end position="113"/>
    </location>
</feature>
<dbReference type="NCBIfam" id="NF003545">
    <property type="entry name" value="PRK05205.1-1"/>
    <property type="match status" value="1"/>
</dbReference>
<dbReference type="EMBL" id="MDDC01000008">
    <property type="protein sequence ID" value="OIQ59472.1"/>
    <property type="molecule type" value="Genomic_DNA"/>
</dbReference>
<dbReference type="EC" id="2.4.2.9" evidence="5"/>
<reference evidence="10 14" key="3">
    <citation type="submission" date="2019-05" db="EMBL/GenBank/DDBJ databases">
        <title>Genome sequence of Moorella thermoacetica ATCC 33924.</title>
        <authorList>
            <person name="Poehlein A."/>
            <person name="Bengelsdorf F.R."/>
            <person name="Duerre P."/>
            <person name="Daniel R."/>
        </authorList>
    </citation>
    <scope>NUCLEOTIDE SEQUENCE [LARGE SCALE GENOMIC DNA]</scope>
    <source>
        <strain evidence="10 14">ATCC 33924</strain>
    </source>
</reference>
<dbReference type="OMA" id="PIQPDFC"/>
<dbReference type="NCBIfam" id="NF003547">
    <property type="entry name" value="PRK05205.1-3"/>
    <property type="match status" value="1"/>
</dbReference>
<comment type="subunit">
    <text evidence="5">Homodimer and homohexamer; in equilibrium.</text>
</comment>
<dbReference type="GO" id="GO:0006353">
    <property type="term" value="P:DNA-templated transcription termination"/>
    <property type="evidence" value="ECO:0007669"/>
    <property type="project" value="UniProtKB-UniRule"/>
</dbReference>
<dbReference type="RefSeq" id="WP_011392397.1">
    <property type="nucleotide sequence ID" value="NZ_BSDM01000005.1"/>
</dbReference>
<dbReference type="KEGG" id="mthz:MOTHA_c09180"/>
<dbReference type="EMBL" id="MIHH01000002">
    <property type="protein sequence ID" value="OIQ09717.1"/>
    <property type="molecule type" value="Genomic_DNA"/>
</dbReference>
<dbReference type="Gene3D" id="3.40.50.2020">
    <property type="match status" value="1"/>
</dbReference>
<keyword evidence="4 5" id="KW-0804">Transcription</keyword>
<dbReference type="HAMAP" id="MF_01219">
    <property type="entry name" value="PyrR"/>
    <property type="match status" value="1"/>
</dbReference>
<keyword evidence="2 5" id="KW-0806">Transcription termination</keyword>
<dbReference type="Proteomes" id="UP000322283">
    <property type="component" value="Unassembled WGS sequence"/>
</dbReference>
<evidence type="ECO:0000313" key="9">
    <source>
        <dbReference type="EMBL" id="OIQ59472.1"/>
    </source>
</evidence>
<dbReference type="AlphaFoldDB" id="A0A1D7X9J5"/>
<proteinExistence type="inferred from homology"/>
<dbReference type="NCBIfam" id="NF003548">
    <property type="entry name" value="PRK05205.1-4"/>
    <property type="match status" value="1"/>
</dbReference>
<evidence type="ECO:0000256" key="2">
    <source>
        <dbReference type="ARBA" id="ARBA00022472"/>
    </source>
</evidence>
<evidence type="ECO:0000259" key="6">
    <source>
        <dbReference type="Pfam" id="PF00156"/>
    </source>
</evidence>
<dbReference type="EMBL" id="VCDX01000003">
    <property type="protein sequence ID" value="TYL13728.1"/>
    <property type="molecule type" value="Genomic_DNA"/>
</dbReference>
<gene>
    <name evidence="5 8" type="primary">pyrR</name>
    <name evidence="7" type="ORF">Maut_01090</name>
    <name evidence="8" type="ORF">MOOR_05590</name>
    <name evidence="9" type="ORF">MOTE_11530</name>
    <name evidence="10" type="ORF">MTAT_11240</name>
</gene>
<evidence type="ECO:0000256" key="4">
    <source>
        <dbReference type="ARBA" id="ARBA00023163"/>
    </source>
</evidence>
<dbReference type="Proteomes" id="UP000182743">
    <property type="component" value="Unassembled WGS sequence"/>
</dbReference>
<evidence type="ECO:0000313" key="10">
    <source>
        <dbReference type="EMBL" id="TYL13728.1"/>
    </source>
</evidence>
<protein>
    <recommendedName>
        <fullName evidence="5">Bifunctional protein PyrR</fullName>
    </recommendedName>
    <domain>
        <recommendedName>
            <fullName evidence="5">Pyrimidine operon regulatory protein</fullName>
        </recommendedName>
    </domain>
    <domain>
        <recommendedName>
            <fullName evidence="5">Uracil phosphoribosyltransferase</fullName>
            <shortName evidence="5">UPRTase</shortName>
            <ecNumber evidence="5">2.4.2.9</ecNumber>
        </recommendedName>
    </domain>
</protein>
<dbReference type="InterPro" id="IPR000836">
    <property type="entry name" value="PRTase_dom"/>
</dbReference>
<dbReference type="PATRIC" id="fig|1525.10.peg.936"/>
<sequence>MELMVKARIMDADKLRRTLTRIAHEILERNRGTENLVLIGIRRRGVPLAERLQKLIREIEGVEVPLGILDITLYRDDLTTLSVQPVIHRTEIPFNINGKKVVLVDDVLFTGRTLRAALDALIDLGRPQNIQLAVIIDRGHRELPVRADYVGKNVPTSRKEEIAVQLVEIDGVDQVLIRELPEEADVNP</sequence>
<dbReference type="Proteomes" id="UP000094598">
    <property type="component" value="Chromosome"/>
</dbReference>
<evidence type="ECO:0000313" key="14">
    <source>
        <dbReference type="Proteomes" id="UP000322283"/>
    </source>
</evidence>
<reference evidence="7 11" key="2">
    <citation type="submission" date="2016-08" db="EMBL/GenBank/DDBJ databases">
        <title>Moorella thermoacetica DSM 103132.</title>
        <authorList>
            <person name="Jendresen C.B."/>
            <person name="Redl S.M."/>
            <person name="Jensen T.O."/>
            <person name="Nielsen A.T."/>
        </authorList>
    </citation>
    <scope>NUCLEOTIDE SEQUENCE [LARGE SCALE GENOMIC DNA]</scope>
    <source>
        <strain evidence="7 11">DSM 103132</strain>
    </source>
</reference>
<evidence type="ECO:0000256" key="1">
    <source>
        <dbReference type="ARBA" id="ARBA00005565"/>
    </source>
</evidence>
<dbReference type="Proteomes" id="UP000182811">
    <property type="component" value="Unassembled WGS sequence"/>
</dbReference>
<evidence type="ECO:0000313" key="11">
    <source>
        <dbReference type="Proteomes" id="UP000094598"/>
    </source>
</evidence>
<comment type="function">
    <text evidence="5">Regulates transcriptional attenuation of the pyrimidine nucleotide (pyr) operon by binding in a uridine-dependent manner to specific sites on pyr mRNA. This disrupts an antiterminator hairpin in the RNA and favors formation of a downstream transcription terminator, leading to a reduced expression of downstream genes.</text>
</comment>
<dbReference type="InterPro" id="IPR050137">
    <property type="entry name" value="PyrR_bifunctional"/>
</dbReference>
<dbReference type="GO" id="GO:0004845">
    <property type="term" value="F:uracil phosphoribosyltransferase activity"/>
    <property type="evidence" value="ECO:0007669"/>
    <property type="project" value="UniProtKB-UniRule"/>
</dbReference>
<dbReference type="KEGG" id="mtho:MOTHE_c08240"/>
<accession>A0A1D7X9J5</accession>
<comment type="function">
    <text evidence="5">Also displays a weak uracil phosphoribosyltransferase activity which is not physiologically significant.</text>
</comment>
<name>A0A1D7X9J5_NEOTH</name>
<evidence type="ECO:0000256" key="3">
    <source>
        <dbReference type="ARBA" id="ARBA00023015"/>
    </source>
</evidence>
<evidence type="ECO:0000313" key="12">
    <source>
        <dbReference type="Proteomes" id="UP000182743"/>
    </source>
</evidence>
<feature type="domain" description="Phosphoribosyltransferase" evidence="6">
    <location>
        <begin position="14"/>
        <end position="155"/>
    </location>
</feature>
<dbReference type="EMBL" id="CP017019">
    <property type="protein sequence ID" value="AOQ23544.1"/>
    <property type="molecule type" value="Genomic_DNA"/>
</dbReference>
<dbReference type="PANTHER" id="PTHR11608">
    <property type="entry name" value="BIFUNCTIONAL PROTEIN PYRR"/>
    <property type="match status" value="1"/>
</dbReference>
<evidence type="ECO:0000313" key="8">
    <source>
        <dbReference type="EMBL" id="OIQ09717.1"/>
    </source>
</evidence>
<dbReference type="GO" id="GO:0003723">
    <property type="term" value="F:RNA binding"/>
    <property type="evidence" value="ECO:0007669"/>
    <property type="project" value="UniProtKB-UniRule"/>
</dbReference>
<dbReference type="NCBIfam" id="NF003549">
    <property type="entry name" value="PRK05205.1-5"/>
    <property type="match status" value="1"/>
</dbReference>
<evidence type="ECO:0000256" key="5">
    <source>
        <dbReference type="HAMAP-Rule" id="MF_01219"/>
    </source>
</evidence>
<reference evidence="12 13" key="1">
    <citation type="submission" date="2016-08" db="EMBL/GenBank/DDBJ databases">
        <title>Genome-based comparison of Moorella thermoacetic strains.</title>
        <authorList>
            <person name="Poehlein A."/>
            <person name="Bengelsdorf F.R."/>
            <person name="Esser C."/>
            <person name="Duerre P."/>
            <person name="Daniel R."/>
        </authorList>
    </citation>
    <scope>NUCLEOTIDE SEQUENCE [LARGE SCALE GENOMIC DNA]</scope>
    <source>
        <strain evidence="8 12">DSM 11768</strain>
        <strain evidence="9 13">DSM 21394</strain>
    </source>
</reference>
<dbReference type="PANTHER" id="PTHR11608:SF0">
    <property type="entry name" value="BIFUNCTIONAL PROTEIN PYRR"/>
    <property type="match status" value="1"/>
</dbReference>
<organism evidence="8 12">
    <name type="scientific">Neomoorella thermoacetica</name>
    <name type="common">Clostridium thermoaceticum</name>
    <dbReference type="NCBI Taxonomy" id="1525"/>
    <lineage>
        <taxon>Bacteria</taxon>
        <taxon>Bacillati</taxon>
        <taxon>Bacillota</taxon>
        <taxon>Clostridia</taxon>
        <taxon>Neomoorellales</taxon>
        <taxon>Neomoorellaceae</taxon>
        <taxon>Neomoorella</taxon>
    </lineage>
</organism>
<comment type="similarity">
    <text evidence="1 5">Belongs to the purine/pyrimidine phosphoribosyltransferase family. PyrR subfamily.</text>
</comment>
<dbReference type="OrthoDB" id="9802227at2"/>
<dbReference type="SUPFAM" id="SSF53271">
    <property type="entry name" value="PRTase-like"/>
    <property type="match status" value="1"/>
</dbReference>
<keyword evidence="5" id="KW-0328">Glycosyltransferase</keyword>
<dbReference type="InterPro" id="IPR029057">
    <property type="entry name" value="PRTase-like"/>
</dbReference>
<keyword evidence="5" id="KW-0808">Transferase</keyword>
<dbReference type="FunFam" id="3.40.50.2020:FF:000020">
    <property type="entry name" value="Bifunctional protein PyrR"/>
    <property type="match status" value="1"/>
</dbReference>
<dbReference type="InterPro" id="IPR023050">
    <property type="entry name" value="PyrR"/>
</dbReference>
<dbReference type="Pfam" id="PF00156">
    <property type="entry name" value="Pribosyltran"/>
    <property type="match status" value="1"/>
</dbReference>
<dbReference type="GeneID" id="45616910"/>
<keyword evidence="14" id="KW-1185">Reference proteome</keyword>
<keyword evidence="5" id="KW-0694">RNA-binding</keyword>
<evidence type="ECO:0000313" key="13">
    <source>
        <dbReference type="Proteomes" id="UP000182811"/>
    </source>
</evidence>
<dbReference type="CDD" id="cd06223">
    <property type="entry name" value="PRTases_typeI"/>
    <property type="match status" value="1"/>
</dbReference>
<evidence type="ECO:0000313" key="7">
    <source>
        <dbReference type="EMBL" id="AOQ23544.1"/>
    </source>
</evidence>